<evidence type="ECO:0000259" key="4">
    <source>
        <dbReference type="Pfam" id="PF05057"/>
    </source>
</evidence>
<dbReference type="Proteomes" id="UP000799772">
    <property type="component" value="Unassembled WGS sequence"/>
</dbReference>
<dbReference type="PANTHER" id="PTHR12482">
    <property type="entry name" value="LIPASE ROG1-RELATED-RELATED"/>
    <property type="match status" value="1"/>
</dbReference>
<dbReference type="Gene3D" id="3.40.50.1820">
    <property type="entry name" value="alpha/beta hydrolase"/>
    <property type="match status" value="1"/>
</dbReference>
<evidence type="ECO:0000256" key="3">
    <source>
        <dbReference type="SAM" id="Phobius"/>
    </source>
</evidence>
<keyword evidence="2" id="KW-0443">Lipid metabolism</keyword>
<evidence type="ECO:0000313" key="5">
    <source>
        <dbReference type="EMBL" id="KAF2102739.1"/>
    </source>
</evidence>
<dbReference type="PANTHER" id="PTHR12482:SF65">
    <property type="entry name" value="ESTERASE, PUTATIVE (AFU_ORTHOLOGUE AFUA_3G12320)-RELATED"/>
    <property type="match status" value="1"/>
</dbReference>
<dbReference type="OrthoDB" id="273452at2759"/>
<keyword evidence="3" id="KW-0812">Transmembrane</keyword>
<comment type="caution">
    <text evidence="5">The sequence shown here is derived from an EMBL/GenBank/DDBJ whole genome shotgun (WGS) entry which is preliminary data.</text>
</comment>
<accession>A0A9P4INH4</accession>
<dbReference type="GO" id="GO:0016042">
    <property type="term" value="P:lipid catabolic process"/>
    <property type="evidence" value="ECO:0007669"/>
    <property type="project" value="UniProtKB-KW"/>
</dbReference>
<comment type="similarity">
    <text evidence="1">Belongs to the putative lipase ROG1 family.</text>
</comment>
<dbReference type="FunFam" id="3.40.50.1820:FF:000223">
    <property type="entry name" value="Lipase/serine esterase"/>
    <property type="match status" value="1"/>
</dbReference>
<dbReference type="GO" id="GO:0047372">
    <property type="term" value="F:monoacylglycerol lipase activity"/>
    <property type="evidence" value="ECO:0007669"/>
    <property type="project" value="TreeGrafter"/>
</dbReference>
<feature type="transmembrane region" description="Helical" evidence="3">
    <location>
        <begin position="269"/>
        <end position="290"/>
    </location>
</feature>
<gene>
    <name evidence="5" type="ORF">NA57DRAFT_33126</name>
</gene>
<feature type="domain" description="DUF676" evidence="4">
    <location>
        <begin position="12"/>
        <end position="212"/>
    </location>
</feature>
<dbReference type="GO" id="GO:0005811">
    <property type="term" value="C:lipid droplet"/>
    <property type="evidence" value="ECO:0007669"/>
    <property type="project" value="TreeGrafter"/>
</dbReference>
<dbReference type="EMBL" id="ML978122">
    <property type="protein sequence ID" value="KAF2102739.1"/>
    <property type="molecule type" value="Genomic_DNA"/>
</dbReference>
<dbReference type="GO" id="GO:0004622">
    <property type="term" value="F:phosphatidylcholine lysophospholipase activity"/>
    <property type="evidence" value="ECO:0007669"/>
    <property type="project" value="TreeGrafter"/>
</dbReference>
<name>A0A9P4INH4_9PEZI</name>
<organism evidence="5 6">
    <name type="scientific">Rhizodiscina lignyota</name>
    <dbReference type="NCBI Taxonomy" id="1504668"/>
    <lineage>
        <taxon>Eukaryota</taxon>
        <taxon>Fungi</taxon>
        <taxon>Dikarya</taxon>
        <taxon>Ascomycota</taxon>
        <taxon>Pezizomycotina</taxon>
        <taxon>Dothideomycetes</taxon>
        <taxon>Pleosporomycetidae</taxon>
        <taxon>Aulographales</taxon>
        <taxon>Rhizodiscinaceae</taxon>
        <taxon>Rhizodiscina</taxon>
    </lineage>
</organism>
<keyword evidence="3" id="KW-0472">Membrane</keyword>
<keyword evidence="6" id="KW-1185">Reference proteome</keyword>
<reference evidence="5" key="1">
    <citation type="journal article" date="2020" name="Stud. Mycol.">
        <title>101 Dothideomycetes genomes: a test case for predicting lifestyles and emergence of pathogens.</title>
        <authorList>
            <person name="Haridas S."/>
            <person name="Albert R."/>
            <person name="Binder M."/>
            <person name="Bloem J."/>
            <person name="Labutti K."/>
            <person name="Salamov A."/>
            <person name="Andreopoulos B."/>
            <person name="Baker S."/>
            <person name="Barry K."/>
            <person name="Bills G."/>
            <person name="Bluhm B."/>
            <person name="Cannon C."/>
            <person name="Castanera R."/>
            <person name="Culley D."/>
            <person name="Daum C."/>
            <person name="Ezra D."/>
            <person name="Gonzalez J."/>
            <person name="Henrissat B."/>
            <person name="Kuo A."/>
            <person name="Liang C."/>
            <person name="Lipzen A."/>
            <person name="Lutzoni F."/>
            <person name="Magnuson J."/>
            <person name="Mondo S."/>
            <person name="Nolan M."/>
            <person name="Ohm R."/>
            <person name="Pangilinan J."/>
            <person name="Park H.-J."/>
            <person name="Ramirez L."/>
            <person name="Alfaro M."/>
            <person name="Sun H."/>
            <person name="Tritt A."/>
            <person name="Yoshinaga Y."/>
            <person name="Zwiers L.-H."/>
            <person name="Turgeon B."/>
            <person name="Goodwin S."/>
            <person name="Spatafora J."/>
            <person name="Crous P."/>
            <person name="Grigoriev I."/>
        </authorList>
    </citation>
    <scope>NUCLEOTIDE SEQUENCE</scope>
    <source>
        <strain evidence="5">CBS 133067</strain>
    </source>
</reference>
<dbReference type="InterPro" id="IPR044294">
    <property type="entry name" value="Lipase-like"/>
</dbReference>
<dbReference type="SUPFAM" id="SSF53474">
    <property type="entry name" value="alpha/beta-Hydrolases"/>
    <property type="match status" value="1"/>
</dbReference>
<protein>
    <submittedName>
        <fullName evidence="5">Lipase/serine esteras-like protein</fullName>
    </submittedName>
</protein>
<evidence type="ECO:0000256" key="2">
    <source>
        <dbReference type="ARBA" id="ARBA00022963"/>
    </source>
</evidence>
<dbReference type="AlphaFoldDB" id="A0A9P4INH4"/>
<keyword evidence="2" id="KW-0442">Lipid degradation</keyword>
<dbReference type="InterPro" id="IPR029058">
    <property type="entry name" value="AB_hydrolase_fold"/>
</dbReference>
<sequence length="443" mass="50055">MGEEAATKPGSADHLVVLVHGLWGNPKHLEYVASSLREKYAEDKAYVLVAARNSGSFTYDGIELGGERVTQEVEETIEELERGGQKITKLSFMGYSLGGLVARYAVGLLYNRGWFEKLEPVNFTTFATPHLGVRTPLVGYHNHLWNVLGARMLSMSGRQLFLTDKFRDTGRPLLSVLADPDSIFIRALSRFRNRSLYANIVNDRSAVYYTTSISKTDPFVKPDAIKINYVPGYDDIIVDAKNPVSPRDEEALYQRLYGGGRNFIRRMPFFAFICIFLPVALTVFSVTSVVQTARSKQRIKLHEAGKLGIKTGMYRIPLMIQDVRQTTEDIYENVANTHDQEYLPDDSIEAMGQESPLLSKSNREQEKLANGDSPAHTLEFPTLALTSDQFAMVQALDDVGFEKHPVHIHNVNHSHAAIIVRMPVERFYEGKVVIRHWLERFEI</sequence>
<evidence type="ECO:0000256" key="1">
    <source>
        <dbReference type="ARBA" id="ARBA00007920"/>
    </source>
</evidence>
<dbReference type="InterPro" id="IPR007751">
    <property type="entry name" value="DUF676_lipase-like"/>
</dbReference>
<dbReference type="Pfam" id="PF05057">
    <property type="entry name" value="DUF676"/>
    <property type="match status" value="1"/>
</dbReference>
<evidence type="ECO:0000313" key="6">
    <source>
        <dbReference type="Proteomes" id="UP000799772"/>
    </source>
</evidence>
<proteinExistence type="inferred from homology"/>
<keyword evidence="3" id="KW-1133">Transmembrane helix</keyword>